<dbReference type="eggNOG" id="ENOG5033R13">
    <property type="taxonomic scope" value="Bacteria"/>
</dbReference>
<dbReference type="Proteomes" id="UP000184192">
    <property type="component" value="Unassembled WGS sequence"/>
</dbReference>
<name>A0A1M6I5R3_9BACE</name>
<dbReference type="RefSeq" id="WP_025830973.1">
    <property type="nucleotide sequence ID" value="NZ_FQZN01000021.1"/>
</dbReference>
<evidence type="ECO:0000313" key="2">
    <source>
        <dbReference type="Proteomes" id="UP000184192"/>
    </source>
</evidence>
<sequence length="268" mass="31596">MKYANFYDLESLTRLNRHEGCACSIKECDVEKVNRLISRMREDRERVSLPTAGDVVTYITRGGDYYPQAHIERGDDREVHICLLPQTPFCHENEKCTGYNTEGGPWVITGPELLLPDGIRSKQFRMWGHTGRHKNGAVLFHTFVRAWKYTEPDPLYGKYTTKEWTRYIIECQPDIEPADAFVYRNESFTLYSREELERLVGILHGELFNGFRPGLFILWAYRMEWKELPAWEWNMLKADTHLSFLDISPVRIQTDHKRHIVTIYKKSE</sequence>
<dbReference type="AlphaFoldDB" id="A0A1M6I5R3"/>
<gene>
    <name evidence="1" type="ORF">SAMN05444350_12179</name>
</gene>
<reference evidence="2" key="1">
    <citation type="submission" date="2016-11" db="EMBL/GenBank/DDBJ databases">
        <authorList>
            <person name="Varghese N."/>
            <person name="Submissions S."/>
        </authorList>
    </citation>
    <scope>NUCLEOTIDE SEQUENCE [LARGE SCALE GENOMIC DNA]</scope>
    <source>
        <strain evidence="2">DSM 26884</strain>
    </source>
</reference>
<proteinExistence type="predicted"/>
<dbReference type="GeneID" id="92713345"/>
<dbReference type="EMBL" id="FQZN01000021">
    <property type="protein sequence ID" value="SHJ29773.1"/>
    <property type="molecule type" value="Genomic_DNA"/>
</dbReference>
<organism evidence="1 2">
    <name type="scientific">Bacteroides stercorirosoris</name>
    <dbReference type="NCBI Taxonomy" id="871324"/>
    <lineage>
        <taxon>Bacteria</taxon>
        <taxon>Pseudomonadati</taxon>
        <taxon>Bacteroidota</taxon>
        <taxon>Bacteroidia</taxon>
        <taxon>Bacteroidales</taxon>
        <taxon>Bacteroidaceae</taxon>
        <taxon>Bacteroides</taxon>
    </lineage>
</organism>
<evidence type="ECO:0008006" key="3">
    <source>
        <dbReference type="Google" id="ProtNLM"/>
    </source>
</evidence>
<protein>
    <recommendedName>
        <fullName evidence="3">DUF4121 family protein</fullName>
    </recommendedName>
</protein>
<accession>A0A1M6I5R3</accession>
<dbReference type="Pfam" id="PF13497">
    <property type="entry name" value="DUF4121"/>
    <property type="match status" value="1"/>
</dbReference>
<evidence type="ECO:0000313" key="1">
    <source>
        <dbReference type="EMBL" id="SHJ29773.1"/>
    </source>
</evidence>
<dbReference type="InterPro" id="IPR025189">
    <property type="entry name" value="DUF4121"/>
</dbReference>
<keyword evidence="2" id="KW-1185">Reference proteome</keyword>